<dbReference type="PROSITE" id="PS50801">
    <property type="entry name" value="STAS"/>
    <property type="match status" value="1"/>
</dbReference>
<dbReference type="RefSeq" id="WP_353863765.1">
    <property type="nucleotide sequence ID" value="NZ_CP088295.1"/>
</dbReference>
<dbReference type="InterPro" id="IPR002645">
    <property type="entry name" value="STAS_dom"/>
</dbReference>
<evidence type="ECO:0000313" key="5">
    <source>
        <dbReference type="Proteomes" id="UP001058860"/>
    </source>
</evidence>
<dbReference type="SUPFAM" id="SSF52091">
    <property type="entry name" value="SpoIIaa-like"/>
    <property type="match status" value="1"/>
</dbReference>
<evidence type="ECO:0000313" key="4">
    <source>
        <dbReference type="EMBL" id="UUY03253.1"/>
    </source>
</evidence>
<name>A0ABY5PF35_9ACTN</name>
<dbReference type="Pfam" id="PF01740">
    <property type="entry name" value="STAS"/>
    <property type="match status" value="1"/>
</dbReference>
<evidence type="ECO:0000256" key="2">
    <source>
        <dbReference type="RuleBase" id="RU003749"/>
    </source>
</evidence>
<organism evidence="4 5">
    <name type="scientific">Svornostia abyssi</name>
    <dbReference type="NCBI Taxonomy" id="2898438"/>
    <lineage>
        <taxon>Bacteria</taxon>
        <taxon>Bacillati</taxon>
        <taxon>Actinomycetota</taxon>
        <taxon>Thermoleophilia</taxon>
        <taxon>Solirubrobacterales</taxon>
        <taxon>Baekduiaceae</taxon>
        <taxon>Svornostia</taxon>
    </lineage>
</organism>
<accession>A0ABY5PF35</accession>
<sequence length="121" mass="12948">MPAEFILRHEPQANGRHVIAVAGEIDLYTAPDLKQTLTQVIEDGATGVVMDLTDTTFLDSTGLGVLIGGLKRLRSRDGALAVVNVDESIARTFEITGLDQIFTIRSSRDEALAALDADIPA</sequence>
<dbReference type="NCBIfam" id="TIGR00377">
    <property type="entry name" value="ant_ant_sig"/>
    <property type="match status" value="1"/>
</dbReference>
<evidence type="ECO:0000256" key="1">
    <source>
        <dbReference type="ARBA" id="ARBA00009013"/>
    </source>
</evidence>
<dbReference type="InterPro" id="IPR036513">
    <property type="entry name" value="STAS_dom_sf"/>
</dbReference>
<dbReference type="PANTHER" id="PTHR33495">
    <property type="entry name" value="ANTI-SIGMA FACTOR ANTAGONIST TM_1081-RELATED-RELATED"/>
    <property type="match status" value="1"/>
</dbReference>
<dbReference type="InterPro" id="IPR003658">
    <property type="entry name" value="Anti-sigma_ant"/>
</dbReference>
<comment type="similarity">
    <text evidence="1 2">Belongs to the anti-sigma-factor antagonist family.</text>
</comment>
<keyword evidence="5" id="KW-1185">Reference proteome</keyword>
<dbReference type="CDD" id="cd07043">
    <property type="entry name" value="STAS_anti-anti-sigma_factors"/>
    <property type="match status" value="1"/>
</dbReference>
<proteinExistence type="inferred from homology"/>
<gene>
    <name evidence="4" type="ORF">LRS13_21680</name>
</gene>
<dbReference type="PANTHER" id="PTHR33495:SF2">
    <property type="entry name" value="ANTI-SIGMA FACTOR ANTAGONIST TM_1081-RELATED"/>
    <property type="match status" value="1"/>
</dbReference>
<dbReference type="EMBL" id="CP088295">
    <property type="protein sequence ID" value="UUY03253.1"/>
    <property type="molecule type" value="Genomic_DNA"/>
</dbReference>
<feature type="domain" description="STAS" evidence="3">
    <location>
        <begin position="18"/>
        <end position="115"/>
    </location>
</feature>
<dbReference type="Gene3D" id="3.30.750.24">
    <property type="entry name" value="STAS domain"/>
    <property type="match status" value="1"/>
</dbReference>
<protein>
    <recommendedName>
        <fullName evidence="2">Anti-sigma factor antagonist</fullName>
    </recommendedName>
</protein>
<evidence type="ECO:0000259" key="3">
    <source>
        <dbReference type="PROSITE" id="PS50801"/>
    </source>
</evidence>
<reference evidence="5" key="1">
    <citation type="submission" date="2021-11" db="EMBL/GenBank/DDBJ databases">
        <title>Cultivation dependent microbiological survey of springs from the worlds oldest radium mine currently devoted to the extraction of radon-saturated water.</title>
        <authorList>
            <person name="Kapinusova G."/>
            <person name="Smrhova T."/>
            <person name="Strejcek M."/>
            <person name="Suman J."/>
            <person name="Jani K."/>
            <person name="Pajer P."/>
            <person name="Uhlik O."/>
        </authorList>
    </citation>
    <scope>NUCLEOTIDE SEQUENCE [LARGE SCALE GENOMIC DNA]</scope>
    <source>
        <strain evidence="5">J379</strain>
    </source>
</reference>
<dbReference type="Proteomes" id="UP001058860">
    <property type="component" value="Chromosome"/>
</dbReference>